<dbReference type="KEGG" id="caj:CIG1485E_0812"/>
<feature type="coiled-coil region" evidence="1">
    <location>
        <begin position="133"/>
        <end position="192"/>
    </location>
</feature>
<dbReference type="AlphaFoldDB" id="A0A076FFN3"/>
<dbReference type="PROSITE" id="PS51257">
    <property type="entry name" value="PROKAR_LIPOPROTEIN"/>
    <property type="match status" value="1"/>
</dbReference>
<dbReference type="OrthoDB" id="5337124at2"/>
<dbReference type="HOGENOM" id="CLU_429429_0_0_7"/>
<keyword evidence="3" id="KW-1185">Reference proteome</keyword>
<keyword evidence="1" id="KW-0175">Coiled coil</keyword>
<feature type="coiled-coil region" evidence="1">
    <location>
        <begin position="219"/>
        <end position="300"/>
    </location>
</feature>
<dbReference type="EMBL" id="CP009043">
    <property type="protein sequence ID" value="AII14654.1"/>
    <property type="molecule type" value="Genomic_DNA"/>
</dbReference>
<gene>
    <name evidence="2" type="ORF">CIG1485E_0812</name>
</gene>
<accession>A0A076FFN3</accession>
<reference evidence="3" key="1">
    <citation type="journal article" date="2014" name="Genome Announc.">
        <title>Complete Genome Sequence of Campylobacter iguaniorum Strain 1485ET, Isolated from a Bearded Dragon (Pogona vitticeps).</title>
        <authorList>
            <person name="Gilbert M.J."/>
            <person name="Miller W.G."/>
            <person name="Yee E."/>
            <person name="Kik M."/>
            <person name="Wagenaar J.A."/>
            <person name="Duim B."/>
        </authorList>
    </citation>
    <scope>NUCLEOTIDE SEQUENCE [LARGE SCALE GENOMIC DNA]</scope>
    <source>
        <strain evidence="3">1485E</strain>
    </source>
</reference>
<feature type="coiled-coil region" evidence="1">
    <location>
        <begin position="392"/>
        <end position="430"/>
    </location>
</feature>
<dbReference type="Proteomes" id="UP000028486">
    <property type="component" value="Chromosome"/>
</dbReference>
<evidence type="ECO:0000313" key="2">
    <source>
        <dbReference type="EMBL" id="AII14654.1"/>
    </source>
</evidence>
<feature type="coiled-coil region" evidence="1">
    <location>
        <begin position="454"/>
        <end position="488"/>
    </location>
</feature>
<protein>
    <recommendedName>
        <fullName evidence="4">Vesicular transport factor Uso1p</fullName>
    </recommendedName>
</protein>
<dbReference type="eggNOG" id="COG1196">
    <property type="taxonomic scope" value="Bacteria"/>
</dbReference>
<name>A0A076FFN3_9BACT</name>
<sequence length="637" mass="73498">MKKVVSNLLIIGGILLTGCNESQSKNSSNNLYLKFENLPADEQDRYISKDELDKFGQYFTVSSYEKELVSSGEPINGDINELKAMIETLRQKNRLLFEDNAELIGKNWAMLNKFREQKTAFDDEKKLVISKNLEDMNDAENQHYKNINDLTKKINDLQKENISNIKSYEAKVVALQNELDNYKNKLKETSLSFDDRLINATRDERMNSSALAEKNRYLNEEIKALKESMKAQISKLEAQILDQKSKMDLLKQINFEDSNKLNDLLAAHTNEIIELQNKNAKELNELKNTILAQKKEYLDELNAKSGEFLKLKKEYEEYKVSSQRGLESAKLSVQKEQKEITQNIIQKVQNDYNRIIFEQNATIGSLKDQISALESKFKVEISKKDEEYSKSLEELKIKAMSLKNAEDKKSKNLQKEVDELKSNLGAKDSQILSLNQKINEIKNAKLDPKTGQNYEILNSTITNLKSQNEELKNRLNSFDNEAKKLVDEEKKRAKQNGDLLIKYYENRISDIKNQEELILKNSFNIEDKKLVFEMVCDDLSGGKLSTACEKKLNELFKKYDEKYFYEITPVVAKFEYLSSENSDLININLQNFKSSKDALKLARKVILDKFGNGANLSYSNQTIFVKNGYGFGLKVYK</sequence>
<organism evidence="2 3">
    <name type="scientific">Campylobacter iguaniorum</name>
    <dbReference type="NCBI Taxonomy" id="1244531"/>
    <lineage>
        <taxon>Bacteria</taxon>
        <taxon>Pseudomonadati</taxon>
        <taxon>Campylobacterota</taxon>
        <taxon>Epsilonproteobacteria</taxon>
        <taxon>Campylobacterales</taxon>
        <taxon>Campylobacteraceae</taxon>
        <taxon>Campylobacter</taxon>
    </lineage>
</organism>
<evidence type="ECO:0008006" key="4">
    <source>
        <dbReference type="Google" id="ProtNLM"/>
    </source>
</evidence>
<evidence type="ECO:0000256" key="1">
    <source>
        <dbReference type="SAM" id="Coils"/>
    </source>
</evidence>
<dbReference type="STRING" id="1244531.CIG2463D_0812"/>
<dbReference type="RefSeq" id="WP_038454010.1">
    <property type="nucleotide sequence ID" value="NZ_CP009043.1"/>
</dbReference>
<proteinExistence type="predicted"/>
<evidence type="ECO:0000313" key="3">
    <source>
        <dbReference type="Proteomes" id="UP000028486"/>
    </source>
</evidence>